<dbReference type="GO" id="GO:0008237">
    <property type="term" value="F:metallopeptidase activity"/>
    <property type="evidence" value="ECO:0007669"/>
    <property type="project" value="InterPro"/>
</dbReference>
<comment type="caution">
    <text evidence="5">The sequence shown here is derived from an EMBL/GenBank/DDBJ whole genome shotgun (WGS) entry which is preliminary data.</text>
</comment>
<feature type="domain" description="Metalloprotease TldD/E C-terminal" evidence="4">
    <location>
        <begin position="233"/>
        <end position="465"/>
    </location>
</feature>
<dbReference type="InterPro" id="IPR002510">
    <property type="entry name" value="Metalloprtase-TldD/E_N"/>
</dbReference>
<proteinExistence type="inferred from homology"/>
<dbReference type="InterPro" id="IPR036059">
    <property type="entry name" value="TldD/PmbA_sf"/>
</dbReference>
<evidence type="ECO:0000259" key="3">
    <source>
        <dbReference type="Pfam" id="PF01523"/>
    </source>
</evidence>
<dbReference type="Pfam" id="PF19289">
    <property type="entry name" value="PmbA_TldD_3rd"/>
    <property type="match status" value="1"/>
</dbReference>
<dbReference type="PANTHER" id="PTHR43666:SF1">
    <property type="entry name" value="CONSERVED PROTEIN"/>
    <property type="match status" value="1"/>
</dbReference>
<dbReference type="GO" id="GO:0006508">
    <property type="term" value="P:proteolysis"/>
    <property type="evidence" value="ECO:0007669"/>
    <property type="project" value="UniProtKB-KW"/>
</dbReference>
<dbReference type="PANTHER" id="PTHR43666">
    <property type="entry name" value="TLDD PROTEIN"/>
    <property type="match status" value="1"/>
</dbReference>
<keyword evidence="6" id="KW-1185">Reference proteome</keyword>
<organism evidence="5 6">
    <name type="scientific">Jiangella mangrovi</name>
    <dbReference type="NCBI Taxonomy" id="1524084"/>
    <lineage>
        <taxon>Bacteria</taxon>
        <taxon>Bacillati</taxon>
        <taxon>Actinomycetota</taxon>
        <taxon>Actinomycetes</taxon>
        <taxon>Jiangellales</taxon>
        <taxon>Jiangellaceae</taxon>
        <taxon>Jiangella</taxon>
    </lineage>
</organism>
<dbReference type="AlphaFoldDB" id="A0A7W9GT63"/>
<dbReference type="Pfam" id="PF01523">
    <property type="entry name" value="PmbA_TldD_1st"/>
    <property type="match status" value="1"/>
</dbReference>
<comment type="similarity">
    <text evidence="1">Belongs to the peptidase U62 family.</text>
</comment>
<feature type="compositionally biased region" description="Gly residues" evidence="2">
    <location>
        <begin position="107"/>
        <end position="116"/>
    </location>
</feature>
<dbReference type="InterPro" id="IPR035068">
    <property type="entry name" value="TldD/PmbA_N"/>
</dbReference>
<sequence>MTGTMTPQEIVERCLELSKASGTLVLVDESSTANLRWATNALTTNGVTRDRSVTVIAAVDGGTGTASGVVARSAVTAEGLEPLVRAAEQAARDNGPAEDAQPLIGAGDSGDGGSDAGAGWYDVPGETSPEVFGGIAPALGDAFSRADDEQRLLYGYLEHGVRTTYLGSSTGLRARHEQPTGHIGITGKSADKTRSAWVGQSSRDLTDVDVTALDAELTKRLGWAQRTVELPAGRYDTVLPPTAVADLMIYAYWTMSARDAQDGRSVYSAPGGTTRVGERLSKHPVSLWSDPAAPGLECAPTVFAHASSSESSVFDNGLPIARTSWIEDGTLRALLQTRHSAGLTGLPMTPAVDNLGLTVDGATGGTEDLAAGVERGLLLTCLWYIRAVDPQTLLLTGLTRDGVYLVENGEVTGAVNNYRFNESPVALLDRFTAAGATVPTFSREWGDYFPRTAMPALRVPDFNMSSVSQAS</sequence>
<name>A0A7W9GT63_9ACTN</name>
<feature type="region of interest" description="Disordered" evidence="2">
    <location>
        <begin position="92"/>
        <end position="120"/>
    </location>
</feature>
<dbReference type="Gene3D" id="3.30.2290.10">
    <property type="entry name" value="PmbA/TldD superfamily"/>
    <property type="match status" value="1"/>
</dbReference>
<keyword evidence="5" id="KW-0645">Protease</keyword>
<keyword evidence="5" id="KW-0378">Hydrolase</keyword>
<evidence type="ECO:0000313" key="5">
    <source>
        <dbReference type="EMBL" id="MBB5789487.1"/>
    </source>
</evidence>
<dbReference type="Proteomes" id="UP000542813">
    <property type="component" value="Unassembled WGS sequence"/>
</dbReference>
<accession>A0A7W9GT63</accession>
<reference evidence="5 6" key="1">
    <citation type="submission" date="2020-08" db="EMBL/GenBank/DDBJ databases">
        <title>Sequencing the genomes of 1000 actinobacteria strains.</title>
        <authorList>
            <person name="Klenk H.-P."/>
        </authorList>
    </citation>
    <scope>NUCLEOTIDE SEQUENCE [LARGE SCALE GENOMIC DNA]</scope>
    <source>
        <strain evidence="5 6">DSM 102122</strain>
    </source>
</reference>
<gene>
    <name evidence="5" type="ORF">HD601_004062</name>
</gene>
<evidence type="ECO:0000256" key="1">
    <source>
        <dbReference type="ARBA" id="ARBA00005836"/>
    </source>
</evidence>
<dbReference type="SUPFAM" id="SSF111283">
    <property type="entry name" value="Putative modulator of DNA gyrase, PmbA/TldD"/>
    <property type="match status" value="1"/>
</dbReference>
<dbReference type="InterPro" id="IPR045569">
    <property type="entry name" value="Metalloprtase-TldD/E_C"/>
</dbReference>
<evidence type="ECO:0000313" key="6">
    <source>
        <dbReference type="Proteomes" id="UP000542813"/>
    </source>
</evidence>
<evidence type="ECO:0000256" key="2">
    <source>
        <dbReference type="SAM" id="MobiDB-lite"/>
    </source>
</evidence>
<feature type="domain" description="Metalloprotease TldD/E N-terminal" evidence="3">
    <location>
        <begin position="27"/>
        <end position="91"/>
    </location>
</feature>
<dbReference type="EMBL" id="JACHMM010000001">
    <property type="protein sequence ID" value="MBB5789487.1"/>
    <property type="molecule type" value="Genomic_DNA"/>
</dbReference>
<evidence type="ECO:0000259" key="4">
    <source>
        <dbReference type="Pfam" id="PF19289"/>
    </source>
</evidence>
<protein>
    <submittedName>
        <fullName evidence="5">Putative Zn-dependent protease</fullName>
    </submittedName>
</protein>